<dbReference type="RefSeq" id="WP_146658789.1">
    <property type="nucleotide sequence ID" value="NZ_CP019791.1"/>
</dbReference>
<dbReference type="InterPro" id="IPR042193">
    <property type="entry name" value="FHIPEP_3"/>
</dbReference>
<dbReference type="Proteomes" id="UP000189674">
    <property type="component" value="Chromosome"/>
</dbReference>
<keyword evidence="7" id="KW-0813">Transport</keyword>
<dbReference type="NCBIfam" id="TIGR01398">
    <property type="entry name" value="FlhA"/>
    <property type="match status" value="1"/>
</dbReference>
<keyword evidence="3 7" id="KW-1003">Cell membrane</keyword>
<keyword evidence="9" id="KW-0282">Flagellum</keyword>
<evidence type="ECO:0000256" key="5">
    <source>
        <dbReference type="ARBA" id="ARBA00022989"/>
    </source>
</evidence>
<evidence type="ECO:0000256" key="4">
    <source>
        <dbReference type="ARBA" id="ARBA00022692"/>
    </source>
</evidence>
<dbReference type="PIRSF" id="PIRSF005419">
    <property type="entry name" value="FlhA"/>
    <property type="match status" value="1"/>
</dbReference>
<dbReference type="Pfam" id="PF00771">
    <property type="entry name" value="FHIPEP"/>
    <property type="match status" value="1"/>
</dbReference>
<comment type="subcellular location">
    <subcellularLocation>
        <location evidence="1 7">Cell membrane</location>
        <topology evidence="1 7">Multi-pass membrane protein</topology>
    </subcellularLocation>
</comment>
<comment type="similarity">
    <text evidence="2 7">Belongs to the FHIPEP (flagella/HR/invasion proteins export pore) family.</text>
</comment>
<protein>
    <recommendedName>
        <fullName evidence="7">Flagellar biosynthesis protein FlhA</fullName>
    </recommendedName>
</protein>
<keyword evidence="7" id="KW-1006">Bacterial flagellum protein export</keyword>
<keyword evidence="5 7" id="KW-1133">Transmembrane helix</keyword>
<accession>A0A1U9NG79</accession>
<dbReference type="STRING" id="1936003.STSP2_00071"/>
<dbReference type="GO" id="GO:0044780">
    <property type="term" value="P:bacterial-type flagellum assembly"/>
    <property type="evidence" value="ECO:0007669"/>
    <property type="project" value="InterPro"/>
</dbReference>
<feature type="region of interest" description="Disordered" evidence="8">
    <location>
        <begin position="327"/>
        <end position="348"/>
    </location>
</feature>
<evidence type="ECO:0000256" key="7">
    <source>
        <dbReference type="RuleBase" id="RU364093"/>
    </source>
</evidence>
<dbReference type="OrthoDB" id="9759185at2"/>
<evidence type="ECO:0000256" key="6">
    <source>
        <dbReference type="ARBA" id="ARBA00023136"/>
    </source>
</evidence>
<evidence type="ECO:0000313" key="10">
    <source>
        <dbReference type="Proteomes" id="UP000189674"/>
    </source>
</evidence>
<dbReference type="KEGG" id="alus:STSP2_00071"/>
<feature type="transmembrane region" description="Helical" evidence="7">
    <location>
        <begin position="109"/>
        <end position="135"/>
    </location>
</feature>
<feature type="transmembrane region" description="Helical" evidence="7">
    <location>
        <begin position="21"/>
        <end position="40"/>
    </location>
</feature>
<feature type="transmembrane region" description="Helical" evidence="7">
    <location>
        <begin position="244"/>
        <end position="262"/>
    </location>
</feature>
<feature type="transmembrane region" description="Helical" evidence="7">
    <location>
        <begin position="283"/>
        <end position="299"/>
    </location>
</feature>
<evidence type="ECO:0000256" key="2">
    <source>
        <dbReference type="ARBA" id="ARBA00008835"/>
    </source>
</evidence>
<evidence type="ECO:0000256" key="3">
    <source>
        <dbReference type="ARBA" id="ARBA00022475"/>
    </source>
</evidence>
<dbReference type="InterPro" id="IPR006301">
    <property type="entry name" value="FlhA"/>
</dbReference>
<dbReference type="InterPro" id="IPR001712">
    <property type="entry name" value="T3SS_FHIPEP"/>
</dbReference>
<dbReference type="InterPro" id="IPR042194">
    <property type="entry name" value="FHIPEP_1"/>
</dbReference>
<dbReference type="Gene3D" id="1.10.8.540">
    <property type="entry name" value="FHIPEP family, domain 3"/>
    <property type="match status" value="1"/>
</dbReference>
<keyword evidence="9" id="KW-0969">Cilium</keyword>
<dbReference type="Gene3D" id="3.40.50.12790">
    <property type="entry name" value="FHIPEP family, domain 4"/>
    <property type="match status" value="1"/>
</dbReference>
<feature type="transmembrane region" description="Helical" evidence="7">
    <location>
        <begin position="77"/>
        <end position="97"/>
    </location>
</feature>
<sequence>MSGQKALGNGPIVSSLANHSNVVFAVGLATILAMLIVPLPPVLLDVLLACSIGLAVGVLIVTLSAKKALELSTFPSLLLFVTLYRLSLNVSSTRLILLKADAGNIIDTFGQLVIGGNLVVGLVMFLILVVIQFVVITKGAERISEVNARFALDAMPGKQMAIDADLNAGAITDAQAKERRDAIAKESEFYGAMDGASKFIRGDAIAGLIITCVNLVGGIIIGSMNDMSVSEAAARYCTLSIGDGLVSQIPSVIIAISSGFLVTKTSSTESVSHDLTNQMLRNPQSLMIAGILIGAIGLVPGLPKVPFFGLAVACIFVSQSLKKAARKDEENESTAEKSEKAQESEKTPVEDLLNIDMISVQVGVRLIPMVDPRKKSSVFDRIGALRRKFAKELGLIIPLVRLCDNINIEPNAYEIRLFDHTIASGRLEPDKYLAMDPGTVHTPIQGQQTTEPVYGLPAMWISEEQKEQAELCGYTVIDCESVLITHLSETLAQHAHEQLTREDVQQLVDRLRKSQPSLVGDVVGEQVSVGLLQRVLQKLLKDRIPIKNLAIILEALGEHISKTKSATVLTELVRKALRRTITSRYKDQMTGKIMAITFDPHLEHQMVSSLQTQGEELVLSISPELAMQIHEGVAAAWKSAMNKACENVVLLCDSRQRSALAEMLERSLPRLPVLSYDEIEPGTDMETVENVALQTSDAMALNGQQSNV</sequence>
<dbReference type="PRINTS" id="PR00949">
    <property type="entry name" value="TYPE3IMAPROT"/>
</dbReference>
<evidence type="ECO:0000256" key="1">
    <source>
        <dbReference type="ARBA" id="ARBA00004651"/>
    </source>
</evidence>
<dbReference type="Gene3D" id="3.40.30.60">
    <property type="entry name" value="FHIPEP family, domain 1"/>
    <property type="match status" value="1"/>
</dbReference>
<keyword evidence="7" id="KW-1005">Bacterial flagellum biogenesis</keyword>
<dbReference type="PANTHER" id="PTHR30161:SF1">
    <property type="entry name" value="FLAGELLAR BIOSYNTHESIS PROTEIN FLHA-RELATED"/>
    <property type="match status" value="1"/>
</dbReference>
<dbReference type="GO" id="GO:0009306">
    <property type="term" value="P:protein secretion"/>
    <property type="evidence" value="ECO:0007669"/>
    <property type="project" value="InterPro"/>
</dbReference>
<keyword evidence="7" id="KW-0653">Protein transport</keyword>
<organism evidence="9 10">
    <name type="scientific">Anaerohalosphaera lusitana</name>
    <dbReference type="NCBI Taxonomy" id="1936003"/>
    <lineage>
        <taxon>Bacteria</taxon>
        <taxon>Pseudomonadati</taxon>
        <taxon>Planctomycetota</taxon>
        <taxon>Phycisphaerae</taxon>
        <taxon>Sedimentisphaerales</taxon>
        <taxon>Anaerohalosphaeraceae</taxon>
        <taxon>Anaerohalosphaera</taxon>
    </lineage>
</organism>
<keyword evidence="4 7" id="KW-0812">Transmembrane</keyword>
<dbReference type="GO" id="GO:0005886">
    <property type="term" value="C:plasma membrane"/>
    <property type="evidence" value="ECO:0007669"/>
    <property type="project" value="UniProtKB-SubCell"/>
</dbReference>
<name>A0A1U9NG79_9BACT</name>
<keyword evidence="10" id="KW-1185">Reference proteome</keyword>
<feature type="transmembrane region" description="Helical" evidence="7">
    <location>
        <begin position="46"/>
        <end position="65"/>
    </location>
</feature>
<comment type="function">
    <text evidence="7">Required for formation of the rod structure of the flagellar apparatus. Together with FliI and FliH, may constitute the export apparatus of flagellin.</text>
</comment>
<dbReference type="InterPro" id="IPR042196">
    <property type="entry name" value="FHIPEP_4"/>
</dbReference>
<reference evidence="10" key="1">
    <citation type="submission" date="2017-02" db="EMBL/GenBank/DDBJ databases">
        <title>Comparative genomics and description of representatives of a novel lineage of planctomycetes thriving in anoxic sediments.</title>
        <authorList>
            <person name="Spring S."/>
            <person name="Bunk B."/>
            <person name="Sproer C."/>
        </authorList>
    </citation>
    <scope>NUCLEOTIDE SEQUENCE [LARGE SCALE GENOMIC DNA]</scope>
    <source>
        <strain evidence="10">ST-NAGAB-D1</strain>
    </source>
</reference>
<feature type="transmembrane region" description="Helical" evidence="7">
    <location>
        <begin position="204"/>
        <end position="224"/>
    </location>
</feature>
<evidence type="ECO:0000256" key="8">
    <source>
        <dbReference type="SAM" id="MobiDB-lite"/>
    </source>
</evidence>
<dbReference type="PANTHER" id="PTHR30161">
    <property type="entry name" value="FLAGELLAR EXPORT PROTEIN, MEMBRANE FLHA SUBUNIT-RELATED"/>
    <property type="match status" value="1"/>
</dbReference>
<gene>
    <name evidence="7 9" type="primary">flhA</name>
    <name evidence="9" type="ORF">STSP2_00071</name>
</gene>
<keyword evidence="9" id="KW-0966">Cell projection</keyword>
<proteinExistence type="inferred from homology"/>
<keyword evidence="6 7" id="KW-0472">Membrane</keyword>
<dbReference type="AlphaFoldDB" id="A0A1U9NG79"/>
<evidence type="ECO:0000313" key="9">
    <source>
        <dbReference type="EMBL" id="AQT66933.1"/>
    </source>
</evidence>
<dbReference type="EMBL" id="CP019791">
    <property type="protein sequence ID" value="AQT66933.1"/>
    <property type="molecule type" value="Genomic_DNA"/>
</dbReference>